<sequence>MRLIGAVAVLVLCTIQNIAGDDDDTIVQTTKGQIRGEKLKTIVGDIEYYSYKGIPYARPPVGKLRFKDPKEAAQWEGVLNCTKHGSICPQFNPLTGVYSSASEDCLFLNVYSPNVRVKSESLYPVIVFIHGGANIFGSGNSDSYGPDYLLAKNFVVVTMNYRLGALGFLSIGSKDVPGNAALKDQVLALKWVQKNIKKFGGDPNSVTVLGDTAGGQAVTLHMMSPMSKGLFKRAIAMSGSPTCDYGLTYNPERKAQIFGTLCNCTDVKNKSALLTCLQNAPYDIFYALAPTVLASEPIIDVLFKLEHFTPVIEKPTENNFITEEYYDLLKNGKVNNDVDFMIGYAGKEAVLLIEPYHASYVDNYNRYRELFTPSELLTKCTPDTNLEVADRVVKYYFGDKKVSVDNLDLFLSYASNTSIAYHAQRFVNKWAPLGQKTYFFKFESFTSWNFYGQFGTKYGINEAAHFDFPNYVFCPHAQVSSVDTNSLEYKLSQQIVTAVTNFAKTGNPSTDKVVWSTYSTSNKAFVTFGNDGPKVGYGPDEADYKFWQSIYEYAGIPF</sequence>
<evidence type="ECO:0000313" key="2">
    <source>
        <dbReference type="Proteomes" id="UP001231649"/>
    </source>
</evidence>
<dbReference type="Proteomes" id="UP001231649">
    <property type="component" value="Chromosome 14"/>
</dbReference>
<reference evidence="1" key="1">
    <citation type="submission" date="2023-03" db="EMBL/GenBank/DDBJ databases">
        <title>Chromosome-level genomes of two armyworms, Mythimna separata and Mythimna loreyi, provide insights into the biosynthesis and reception of sex pheromones.</title>
        <authorList>
            <person name="Zhao H."/>
        </authorList>
    </citation>
    <scope>NUCLEOTIDE SEQUENCE</scope>
    <source>
        <strain evidence="1">BeijingLab</strain>
    </source>
</reference>
<proteinExistence type="predicted"/>
<comment type="caution">
    <text evidence="1">The sequence shown here is derived from an EMBL/GenBank/DDBJ whole genome shotgun (WGS) entry which is preliminary data.</text>
</comment>
<keyword evidence="2" id="KW-1185">Reference proteome</keyword>
<name>A0ACC2QV60_9NEOP</name>
<gene>
    <name evidence="1" type="ORF">PYW08_003030</name>
</gene>
<protein>
    <submittedName>
        <fullName evidence="1">Uncharacterized protein</fullName>
    </submittedName>
</protein>
<evidence type="ECO:0000313" key="1">
    <source>
        <dbReference type="EMBL" id="KAJ8723118.1"/>
    </source>
</evidence>
<organism evidence="1 2">
    <name type="scientific">Mythimna loreyi</name>
    <dbReference type="NCBI Taxonomy" id="667449"/>
    <lineage>
        <taxon>Eukaryota</taxon>
        <taxon>Metazoa</taxon>
        <taxon>Ecdysozoa</taxon>
        <taxon>Arthropoda</taxon>
        <taxon>Hexapoda</taxon>
        <taxon>Insecta</taxon>
        <taxon>Pterygota</taxon>
        <taxon>Neoptera</taxon>
        <taxon>Endopterygota</taxon>
        <taxon>Lepidoptera</taxon>
        <taxon>Glossata</taxon>
        <taxon>Ditrysia</taxon>
        <taxon>Noctuoidea</taxon>
        <taxon>Noctuidae</taxon>
        <taxon>Noctuinae</taxon>
        <taxon>Hadenini</taxon>
        <taxon>Mythimna</taxon>
    </lineage>
</organism>
<dbReference type="EMBL" id="CM056790">
    <property type="protein sequence ID" value="KAJ8723118.1"/>
    <property type="molecule type" value="Genomic_DNA"/>
</dbReference>
<accession>A0ACC2QV60</accession>